<comment type="caution">
    <text evidence="1">The sequence shown here is derived from an EMBL/GenBank/DDBJ whole genome shotgun (WGS) entry which is preliminary data.</text>
</comment>
<gene>
    <name evidence="1" type="ORF">C206_08424</name>
</gene>
<name>A0AAD2WDI3_PSEPU</name>
<proteinExistence type="predicted"/>
<dbReference type="EMBL" id="APBQ01000055">
    <property type="protein sequence ID" value="ENY78146.1"/>
    <property type="molecule type" value="Genomic_DNA"/>
</dbReference>
<organism evidence="1 2">
    <name type="scientific">Pseudomonas putida TRO1</name>
    <dbReference type="NCBI Taxonomy" id="1227924"/>
    <lineage>
        <taxon>Bacteria</taxon>
        <taxon>Pseudomonadati</taxon>
        <taxon>Pseudomonadota</taxon>
        <taxon>Gammaproteobacteria</taxon>
        <taxon>Pseudomonadales</taxon>
        <taxon>Pseudomonadaceae</taxon>
        <taxon>Pseudomonas</taxon>
    </lineage>
</organism>
<evidence type="ECO:0008006" key="3">
    <source>
        <dbReference type="Google" id="ProtNLM"/>
    </source>
</evidence>
<protein>
    <recommendedName>
        <fullName evidence="3">Nucleotidyltransferase family protein</fullName>
    </recommendedName>
</protein>
<reference evidence="1 2" key="1">
    <citation type="submission" date="2013-02" db="EMBL/GenBank/DDBJ databases">
        <title>Insights into the proteome of triclosan-resistant Pseudomonas putida TRO1, isolated from activated sludge.</title>
        <authorList>
            <person name="Lolas I.B."/>
            <person name="Almeida B."/>
            <person name="Starnawski P.M."/>
            <person name="Soenderkaer M."/>
            <person name="Nielsen K.L."/>
            <person name="Nielsen J.L."/>
        </authorList>
    </citation>
    <scope>NUCLEOTIDE SEQUENCE [LARGE SCALE GENOMIC DNA]</scope>
    <source>
        <strain evidence="1 2">TRO1</strain>
    </source>
</reference>
<dbReference type="InterPro" id="IPR009267">
    <property type="entry name" value="NTP_transf_6"/>
</dbReference>
<dbReference type="Pfam" id="PF06042">
    <property type="entry name" value="NTP_transf_6"/>
    <property type="match status" value="1"/>
</dbReference>
<dbReference type="PANTHER" id="PTHR39166:SF1">
    <property type="entry name" value="BLL1166 PROTEIN"/>
    <property type="match status" value="1"/>
</dbReference>
<dbReference type="PANTHER" id="PTHR39166">
    <property type="entry name" value="BLL1166 PROTEIN"/>
    <property type="match status" value="1"/>
</dbReference>
<evidence type="ECO:0000313" key="1">
    <source>
        <dbReference type="EMBL" id="ENY78146.1"/>
    </source>
</evidence>
<accession>A0AAD2WDI3</accession>
<dbReference type="Proteomes" id="UP000013237">
    <property type="component" value="Unassembled WGS sequence"/>
</dbReference>
<dbReference type="AlphaFoldDB" id="A0AAD2WDI3"/>
<sequence length="198" mass="22450">MIFQVDNSSTIQAIISDDPIRRRMLEIVRSLNLPDCWIGAGFVRNAVWDHLHGRSSSTVSTDVDVIWFDATRCTPEQDEALEAALRDLDPNVLWSVKNQARMHVQNGDEPYQSATDAMRYWPETATALAIRLREDGTYEIAAPLGFDDLFDLIIRPAGRFATDKNAIYQDRVTSKNWLKIWPMLTLSGLSPRPCVKVT</sequence>
<evidence type="ECO:0000313" key="2">
    <source>
        <dbReference type="Proteomes" id="UP000013237"/>
    </source>
</evidence>